<feature type="domain" description="AAA+ ATPase" evidence="4">
    <location>
        <begin position="104"/>
        <end position="237"/>
    </location>
</feature>
<reference evidence="5 6" key="1">
    <citation type="submission" date="2021-06" db="EMBL/GenBank/DDBJ databases">
        <title>Clostridia strains as spoilage organisms.</title>
        <authorList>
            <person name="Wambui J."/>
            <person name="Stephan R."/>
            <person name="Stevens M.J.A."/>
        </authorList>
    </citation>
    <scope>NUCLEOTIDE SEQUENCE [LARGE SCALE GENOMIC DNA]</scope>
    <source>
        <strain evidence="5 6">DSM 14204</strain>
    </source>
</reference>
<dbReference type="RefSeq" id="WP_216150000.1">
    <property type="nucleotide sequence ID" value="NZ_JAHLDV010000031.1"/>
</dbReference>
<comment type="similarity">
    <text evidence="1">Belongs to the IS21/IS1162 putative ATP-binding protein family.</text>
</comment>
<comment type="caution">
    <text evidence="5">The sequence shown here is derived from an EMBL/GenBank/DDBJ whole genome shotgun (WGS) entry which is preliminary data.</text>
</comment>
<keyword evidence="3" id="KW-0067">ATP-binding</keyword>
<dbReference type="Proteomes" id="UP000776252">
    <property type="component" value="Unassembled WGS sequence"/>
</dbReference>
<dbReference type="Pfam" id="PF01695">
    <property type="entry name" value="IstB_IS21"/>
    <property type="match status" value="1"/>
</dbReference>
<keyword evidence="6" id="KW-1185">Reference proteome</keyword>
<protein>
    <submittedName>
        <fullName evidence="5">IS21-like element helper ATPase IstB</fullName>
    </submittedName>
</protein>
<dbReference type="InterPro" id="IPR047661">
    <property type="entry name" value="IstB"/>
</dbReference>
<dbReference type="EMBL" id="JAHLDV010000031">
    <property type="protein sequence ID" value="MBU3160643.1"/>
    <property type="molecule type" value="Genomic_DNA"/>
</dbReference>
<dbReference type="PANTHER" id="PTHR30050">
    <property type="entry name" value="CHROMOSOMAL REPLICATION INITIATOR PROTEIN DNAA"/>
    <property type="match status" value="1"/>
</dbReference>
<dbReference type="InterPro" id="IPR028350">
    <property type="entry name" value="DNAC/IstB-like"/>
</dbReference>
<dbReference type="InterPro" id="IPR003593">
    <property type="entry name" value="AAA+_ATPase"/>
</dbReference>
<evidence type="ECO:0000313" key="5">
    <source>
        <dbReference type="EMBL" id="MBU3160643.1"/>
    </source>
</evidence>
<evidence type="ECO:0000259" key="4">
    <source>
        <dbReference type="SMART" id="SM00382"/>
    </source>
</evidence>
<evidence type="ECO:0000256" key="3">
    <source>
        <dbReference type="ARBA" id="ARBA00022840"/>
    </source>
</evidence>
<accession>A0ABS6BUQ1</accession>
<dbReference type="SMART" id="SM00382">
    <property type="entry name" value="AAA"/>
    <property type="match status" value="1"/>
</dbReference>
<keyword evidence="2" id="KW-0547">Nucleotide-binding</keyword>
<dbReference type="CDD" id="cd00009">
    <property type="entry name" value="AAA"/>
    <property type="match status" value="1"/>
</dbReference>
<evidence type="ECO:0000256" key="1">
    <source>
        <dbReference type="ARBA" id="ARBA00008059"/>
    </source>
</evidence>
<dbReference type="NCBIfam" id="NF038214">
    <property type="entry name" value="IS21_help_AAA"/>
    <property type="match status" value="1"/>
</dbReference>
<dbReference type="InterPro" id="IPR002611">
    <property type="entry name" value="IstB_ATP-bd"/>
</dbReference>
<sequence length="252" mass="29334">MRSETSEINSEIQRLLKQFRLPDIRDRYDDEVKVAVENNIGHREFLYKILKVEEQGKMDRLRIRNIKNAHFDSQKTIEEFDFNFPTNINKTEVIDLLTLSFMDKKENIVFIGPPGLGKSHLSTSIGMKACEKGKSVLFVNAIDLMDELYDAISLGALKQKFIKLAKIDLLIIDDMNYLKMDKEKESIFFQLIRQRYEKSSLIITTNLPFNKWDEIFTSELAATAVLDRLLHHSHVISITGDSHRVNRHFKEA</sequence>
<dbReference type="PIRSF" id="PIRSF003073">
    <property type="entry name" value="DNAC_TnpB_IstB"/>
    <property type="match status" value="1"/>
</dbReference>
<dbReference type="PANTHER" id="PTHR30050:SF4">
    <property type="entry name" value="ATP-BINDING PROTEIN RV3427C IN INSERTION SEQUENCE-RELATED"/>
    <property type="match status" value="1"/>
</dbReference>
<organism evidence="5 6">
    <name type="scientific">Clostridium frigoris</name>
    <dbReference type="NCBI Taxonomy" id="205327"/>
    <lineage>
        <taxon>Bacteria</taxon>
        <taxon>Bacillati</taxon>
        <taxon>Bacillota</taxon>
        <taxon>Clostridia</taxon>
        <taxon>Eubacteriales</taxon>
        <taxon>Clostridiaceae</taxon>
        <taxon>Clostridium</taxon>
    </lineage>
</organism>
<proteinExistence type="inferred from homology"/>
<gene>
    <name evidence="5" type="primary">istB</name>
    <name evidence="5" type="ORF">KPL37_12895</name>
</gene>
<name>A0ABS6BUQ1_9CLOT</name>
<evidence type="ECO:0000256" key="2">
    <source>
        <dbReference type="ARBA" id="ARBA00022741"/>
    </source>
</evidence>
<evidence type="ECO:0000313" key="6">
    <source>
        <dbReference type="Proteomes" id="UP000776252"/>
    </source>
</evidence>